<dbReference type="EnsemblProtists" id="HpaT810357">
    <property type="protein sequence ID" value="HpaP810357"/>
    <property type="gene ID" value="HpaG810357"/>
</dbReference>
<reference evidence="3" key="1">
    <citation type="journal article" date="2010" name="Science">
        <title>Signatures of adaptation to obligate biotrophy in the Hyaloperonospora arabidopsidis genome.</title>
        <authorList>
            <person name="Baxter L."/>
            <person name="Tripathy S."/>
            <person name="Ishaque N."/>
            <person name="Boot N."/>
            <person name="Cabral A."/>
            <person name="Kemen E."/>
            <person name="Thines M."/>
            <person name="Ah-Fong A."/>
            <person name="Anderson R."/>
            <person name="Badejoko W."/>
            <person name="Bittner-Eddy P."/>
            <person name="Boore J.L."/>
            <person name="Chibucos M.C."/>
            <person name="Coates M."/>
            <person name="Dehal P."/>
            <person name="Delehaunty K."/>
            <person name="Dong S."/>
            <person name="Downton P."/>
            <person name="Dumas B."/>
            <person name="Fabro G."/>
            <person name="Fronick C."/>
            <person name="Fuerstenberg S.I."/>
            <person name="Fulton L."/>
            <person name="Gaulin E."/>
            <person name="Govers F."/>
            <person name="Hughes L."/>
            <person name="Humphray S."/>
            <person name="Jiang R.H."/>
            <person name="Judelson H."/>
            <person name="Kamoun S."/>
            <person name="Kyung K."/>
            <person name="Meijer H."/>
            <person name="Minx P."/>
            <person name="Morris P."/>
            <person name="Nelson J."/>
            <person name="Phuntumart V."/>
            <person name="Qutob D."/>
            <person name="Rehmany A."/>
            <person name="Rougon-Cardoso A."/>
            <person name="Ryden P."/>
            <person name="Torto-Alalibo T."/>
            <person name="Studholme D."/>
            <person name="Wang Y."/>
            <person name="Win J."/>
            <person name="Wood J."/>
            <person name="Clifton S.W."/>
            <person name="Rogers J."/>
            <person name="Van den Ackerveken G."/>
            <person name="Jones J.D."/>
            <person name="McDowell J.M."/>
            <person name="Beynon J."/>
            <person name="Tyler B.M."/>
        </authorList>
    </citation>
    <scope>NUCLEOTIDE SEQUENCE [LARGE SCALE GENOMIC DNA]</scope>
    <source>
        <strain evidence="3">Emoy2</strain>
    </source>
</reference>
<accession>M4BV17</accession>
<dbReference type="HOGENOM" id="CLU_2089456_0_0_1"/>
<dbReference type="AlphaFoldDB" id="M4BV17"/>
<keyword evidence="1" id="KW-0175">Coiled coil</keyword>
<dbReference type="STRING" id="559515.M4BV17"/>
<organism evidence="2 3">
    <name type="scientific">Hyaloperonospora arabidopsidis (strain Emoy2)</name>
    <name type="common">Downy mildew agent</name>
    <name type="synonym">Peronospora arabidopsidis</name>
    <dbReference type="NCBI Taxonomy" id="559515"/>
    <lineage>
        <taxon>Eukaryota</taxon>
        <taxon>Sar</taxon>
        <taxon>Stramenopiles</taxon>
        <taxon>Oomycota</taxon>
        <taxon>Peronosporomycetes</taxon>
        <taxon>Peronosporales</taxon>
        <taxon>Peronosporaceae</taxon>
        <taxon>Hyaloperonospora</taxon>
    </lineage>
</organism>
<sequence>MLQRTSCLVRHIIDQDEAQCALNRRIYSENVLDEIVYDVESCEYACELERLIRKVSMAERSLVEYRERENDLIQERQQAYEHAVKIEQEGRMIWTKVNQHMSVVQSELAMKEVYVEV</sequence>
<evidence type="ECO:0000313" key="3">
    <source>
        <dbReference type="Proteomes" id="UP000011713"/>
    </source>
</evidence>
<evidence type="ECO:0000313" key="2">
    <source>
        <dbReference type="EnsemblProtists" id="HpaP810357"/>
    </source>
</evidence>
<dbReference type="Proteomes" id="UP000011713">
    <property type="component" value="Unassembled WGS sequence"/>
</dbReference>
<keyword evidence="3" id="KW-1185">Reference proteome</keyword>
<dbReference type="OMA" id="ETCAHES"/>
<dbReference type="EMBL" id="JH597964">
    <property type="status" value="NOT_ANNOTATED_CDS"/>
    <property type="molecule type" value="Genomic_DNA"/>
</dbReference>
<dbReference type="InParanoid" id="M4BV17"/>
<name>M4BV17_HYAAE</name>
<dbReference type="VEuPathDB" id="FungiDB:HpaG810357"/>
<dbReference type="eggNOG" id="ENOG502RWF4">
    <property type="taxonomic scope" value="Eukaryota"/>
</dbReference>
<evidence type="ECO:0000256" key="1">
    <source>
        <dbReference type="SAM" id="Coils"/>
    </source>
</evidence>
<proteinExistence type="predicted"/>
<reference evidence="2" key="2">
    <citation type="submission" date="2015-06" db="UniProtKB">
        <authorList>
            <consortium name="EnsemblProtists"/>
        </authorList>
    </citation>
    <scope>IDENTIFICATION</scope>
    <source>
        <strain evidence="2">Emoy2</strain>
    </source>
</reference>
<feature type="coiled-coil region" evidence="1">
    <location>
        <begin position="48"/>
        <end position="75"/>
    </location>
</feature>
<protein>
    <submittedName>
        <fullName evidence="2">Uncharacterized protein</fullName>
    </submittedName>
</protein>